<dbReference type="GO" id="GO:0009289">
    <property type="term" value="C:pilus"/>
    <property type="evidence" value="ECO:0007669"/>
    <property type="project" value="InterPro"/>
</dbReference>
<evidence type="ECO:0000313" key="4">
    <source>
        <dbReference type="Proteomes" id="UP000037482"/>
    </source>
</evidence>
<dbReference type="AlphaFoldDB" id="A0A656VEN4"/>
<comment type="caution">
    <text evidence="3">The sequence shown here is derived from an EMBL/GenBank/DDBJ whole genome shotgun (WGS) entry which is preliminary data.</text>
</comment>
<dbReference type="Proteomes" id="UP000037482">
    <property type="component" value="Unassembled WGS sequence"/>
</dbReference>
<gene>
    <name evidence="3" type="ORF">AB868_04366</name>
</gene>
<dbReference type="Gene3D" id="2.60.40.1090">
    <property type="entry name" value="Fimbrial-type adhesion domain"/>
    <property type="match status" value="1"/>
</dbReference>
<feature type="signal peptide" evidence="1">
    <location>
        <begin position="1"/>
        <end position="26"/>
    </location>
</feature>
<dbReference type="SUPFAM" id="SSF49401">
    <property type="entry name" value="Bacterial adhesins"/>
    <property type="match status" value="1"/>
</dbReference>
<evidence type="ECO:0000313" key="3">
    <source>
        <dbReference type="EMBL" id="KMU50421.1"/>
    </source>
</evidence>
<feature type="domain" description="Fimbrial-type adhesion" evidence="2">
    <location>
        <begin position="31"/>
        <end position="181"/>
    </location>
</feature>
<dbReference type="InterPro" id="IPR008966">
    <property type="entry name" value="Adhesion_dom_sf"/>
</dbReference>
<dbReference type="RefSeq" id="WP_160310835.1">
    <property type="nucleotide sequence ID" value="NZ_LFJS01000014.1"/>
</dbReference>
<reference evidence="3 4" key="1">
    <citation type="submission" date="2015-06" db="EMBL/GenBank/DDBJ databases">
        <title>Draft Genome of Serratia marcescens Strain AH0650_Sm1.</title>
        <authorList>
            <person name="Wan Y."/>
            <person name="Gorrie C."/>
            <person name="Holt K."/>
        </authorList>
    </citation>
    <scope>NUCLEOTIDE SEQUENCE [LARGE SCALE GENOMIC DNA]</scope>
    <source>
        <strain evidence="3 4">AH0650_Sm1</strain>
    </source>
</reference>
<protein>
    <recommendedName>
        <fullName evidence="2">Fimbrial-type adhesion domain-containing protein</fullName>
    </recommendedName>
</protein>
<keyword evidence="1" id="KW-0732">Signal</keyword>
<sequence length="185" mass="19762">MIATVRKRMPLLTLFSAAILSPSLYAADGNINVTGRVVENACVVAAESKNIMVDFGVQAGNSSLGGRGYWETIRLLDCPSGAKQVKIRFEGTAISGNEYIFAPDNQGQPGAAQNVGFTIYNRYPIDTDIKVNGESQPYELENSGSGSVNELDFGVMLRWLNGGGGSQSIPLGEATSTIQFSILYN</sequence>
<evidence type="ECO:0000259" key="2">
    <source>
        <dbReference type="Pfam" id="PF00419"/>
    </source>
</evidence>
<evidence type="ECO:0000256" key="1">
    <source>
        <dbReference type="SAM" id="SignalP"/>
    </source>
</evidence>
<dbReference type="Pfam" id="PF00419">
    <property type="entry name" value="Fimbrial"/>
    <property type="match status" value="1"/>
</dbReference>
<accession>A0A656VEN4</accession>
<dbReference type="GO" id="GO:0043709">
    <property type="term" value="P:cell adhesion involved in single-species biofilm formation"/>
    <property type="evidence" value="ECO:0007669"/>
    <property type="project" value="TreeGrafter"/>
</dbReference>
<dbReference type="PANTHER" id="PTHR33420">
    <property type="entry name" value="FIMBRIAL SUBUNIT ELFA-RELATED"/>
    <property type="match status" value="1"/>
</dbReference>
<dbReference type="EMBL" id="LFJS01000014">
    <property type="protein sequence ID" value="KMU50421.1"/>
    <property type="molecule type" value="Genomic_DNA"/>
</dbReference>
<proteinExistence type="predicted"/>
<dbReference type="InterPro" id="IPR050263">
    <property type="entry name" value="Bact_Fimbrial_Adh_Pro"/>
</dbReference>
<name>A0A656VEN4_SERMA</name>
<dbReference type="InterPro" id="IPR000259">
    <property type="entry name" value="Adhesion_dom_fimbrial"/>
</dbReference>
<organism evidence="3 4">
    <name type="scientific">Serratia marcescens</name>
    <dbReference type="NCBI Taxonomy" id="615"/>
    <lineage>
        <taxon>Bacteria</taxon>
        <taxon>Pseudomonadati</taxon>
        <taxon>Pseudomonadota</taxon>
        <taxon>Gammaproteobacteria</taxon>
        <taxon>Enterobacterales</taxon>
        <taxon>Yersiniaceae</taxon>
        <taxon>Serratia</taxon>
    </lineage>
</organism>
<dbReference type="PANTHER" id="PTHR33420:SF26">
    <property type="entry name" value="FIMBRIAL SUBUNIT"/>
    <property type="match status" value="1"/>
</dbReference>
<dbReference type="InterPro" id="IPR036937">
    <property type="entry name" value="Adhesion_dom_fimbrial_sf"/>
</dbReference>
<feature type="chain" id="PRO_5024905608" description="Fimbrial-type adhesion domain-containing protein" evidence="1">
    <location>
        <begin position="27"/>
        <end position="185"/>
    </location>
</feature>